<evidence type="ECO:0000256" key="10">
    <source>
        <dbReference type="ARBA" id="ARBA00042461"/>
    </source>
</evidence>
<dbReference type="PROSITE" id="PS00463">
    <property type="entry name" value="ZN2_CY6_FUNGAL_1"/>
    <property type="match status" value="1"/>
</dbReference>
<evidence type="ECO:0000256" key="4">
    <source>
        <dbReference type="ARBA" id="ARBA00023015"/>
    </source>
</evidence>
<feature type="compositionally biased region" description="Basic and acidic residues" evidence="11">
    <location>
        <begin position="209"/>
        <end position="220"/>
    </location>
</feature>
<evidence type="ECO:0000313" key="13">
    <source>
        <dbReference type="EMBL" id="EWZ38809.1"/>
    </source>
</evidence>
<evidence type="ECO:0000256" key="11">
    <source>
        <dbReference type="SAM" id="MobiDB-lite"/>
    </source>
</evidence>
<sequence>MSASSPSADTGGPTRAHKRCRRNSTSTGDDRQAPKQRAQRITMACERCRMKKLRCMGGHPCSGCQRAKAECDFGNRAWESQQNSSLTNQRLAQLEKTIAGLVIDISHLARTQPAGVHIESSARASPSQPQYQPSLGSSVNPTGASHHVSAVEEARDVPCLGTPPLSDAQTTAVVPQMSFASESHPSPLAPNQVADMRPELIRSPSVDSRTSERLESRWDALQKNTAPFPPLMSHPTAWSGKPSNTSPDDSASQVALGMTHYKAQVHLHSEPLSEGIVSEVVARALFTLFFQKCHPSFPLLQTSTDLKGYFDQIRSSSPFLLTSILAVAGRYYTGYRGTQLGISELPPIAATSLGALADLACAHLGFVLFRKQHQLADVQAVLLLSVWIPRGRGQSADQWMVSGLCTRLAYRIGIPDLIESPAVLRLVNSPNLDVNDVREIENILPQWHTWLVINQYDTSLSLGFGRPHMLALPHASPRQYLAMARKLGSSARIDLTAAAYVTSLVELSAITTDLITGLRNARLQSILCQGDSQPDTTVWTRVWTLLSDLNPRLDEWQRQWTWGGSYDAIALGTYTKLVTIYGEHARLCLNSVSLNLILSNANEESQQDKMPYLARACEAAISIVQNQVDPSGPEPFVRYGADYIVLILCQAAVFLVRMLAARFNQTLPIEKPVLLHYLKTAIDLMESNDISTTGICGWMVQLIRDLARYAGASLDNEGDTINNSLTVPDLNFQDAEWDFDVGILLGQTMPAGETGLDLSGCFDFAQSFYPQHPESMVHGRPNSD</sequence>
<keyword evidence="3" id="KW-0862">Zinc</keyword>
<dbReference type="VEuPathDB" id="FungiDB:FOZG_10344"/>
<dbReference type="CDD" id="cd00067">
    <property type="entry name" value="GAL4"/>
    <property type="match status" value="1"/>
</dbReference>
<evidence type="ECO:0000256" key="9">
    <source>
        <dbReference type="ARBA" id="ARBA00041135"/>
    </source>
</evidence>
<gene>
    <name evidence="13" type="ORF">FOZG_10344</name>
</gene>
<keyword evidence="7" id="KW-0539">Nucleus</keyword>
<keyword evidence="2" id="KW-0479">Metal-binding</keyword>
<dbReference type="SUPFAM" id="SSF57701">
    <property type="entry name" value="Zn2/Cys6 DNA-binding domain"/>
    <property type="match status" value="1"/>
</dbReference>
<feature type="region of interest" description="Disordered" evidence="11">
    <location>
        <begin position="1"/>
        <end position="38"/>
    </location>
</feature>
<keyword evidence="4" id="KW-0805">Transcription regulation</keyword>
<dbReference type="InterPro" id="IPR051089">
    <property type="entry name" value="prtT"/>
</dbReference>
<feature type="domain" description="Zn(2)-C6 fungal-type" evidence="12">
    <location>
        <begin position="44"/>
        <end position="73"/>
    </location>
</feature>
<evidence type="ECO:0000256" key="6">
    <source>
        <dbReference type="ARBA" id="ARBA00023163"/>
    </source>
</evidence>
<comment type="similarity">
    <text evidence="8">Belongs to the prtT family.</text>
</comment>
<dbReference type="HOGENOM" id="CLU_357536_0_0_1"/>
<dbReference type="SMART" id="SM00066">
    <property type="entry name" value="GAL4"/>
    <property type="match status" value="1"/>
</dbReference>
<evidence type="ECO:0000256" key="7">
    <source>
        <dbReference type="ARBA" id="ARBA00023242"/>
    </source>
</evidence>
<dbReference type="GO" id="GO:0000976">
    <property type="term" value="F:transcription cis-regulatory region binding"/>
    <property type="evidence" value="ECO:0007669"/>
    <property type="project" value="TreeGrafter"/>
</dbReference>
<evidence type="ECO:0000256" key="5">
    <source>
        <dbReference type="ARBA" id="ARBA00023125"/>
    </source>
</evidence>
<reference evidence="13" key="1">
    <citation type="submission" date="2011-06" db="EMBL/GenBank/DDBJ databases">
        <title>The Genome Sequence of Fusarium oxysporum Fo47.</title>
        <authorList>
            <consortium name="The Broad Institute Genome Sequencing Platform"/>
            <person name="Ma L.-J."/>
            <person name="Gale L.R."/>
            <person name="Schwartz D.C."/>
            <person name="Zhou S."/>
            <person name="Corby-Kistler H."/>
            <person name="Young S.K."/>
            <person name="Zeng Q."/>
            <person name="Gargeya S."/>
            <person name="Fitzgerald M."/>
            <person name="Haas B."/>
            <person name="Abouelleil A."/>
            <person name="Alvarado L."/>
            <person name="Arachchi H.M."/>
            <person name="Berlin A."/>
            <person name="Brown A."/>
            <person name="Chapman S.B."/>
            <person name="Chen Z."/>
            <person name="Dunbar C."/>
            <person name="Freedman E."/>
            <person name="Gearin G."/>
            <person name="Gellesch M."/>
            <person name="Goldberg J."/>
            <person name="Griggs A."/>
            <person name="Gujja S."/>
            <person name="Heiman D."/>
            <person name="Howarth C."/>
            <person name="Larson L."/>
            <person name="Lui A."/>
            <person name="MacDonald P.J.P."/>
            <person name="Mehta T."/>
            <person name="Montmayeur A."/>
            <person name="Murphy C."/>
            <person name="Neiman D."/>
            <person name="Pearson M."/>
            <person name="Priest M."/>
            <person name="Roberts A."/>
            <person name="Saif S."/>
            <person name="Shea T."/>
            <person name="Shenoy N."/>
            <person name="Sisk P."/>
            <person name="Stolte C."/>
            <person name="Sykes S."/>
            <person name="Wortman J."/>
            <person name="Nusbaum C."/>
            <person name="Birren B."/>
        </authorList>
    </citation>
    <scope>NUCLEOTIDE SEQUENCE [LARGE SCALE GENOMIC DNA]</scope>
    <source>
        <strain evidence="13">Fo47</strain>
    </source>
</reference>
<proteinExistence type="inferred from homology"/>
<dbReference type="AlphaFoldDB" id="W9K7X7"/>
<dbReference type="GO" id="GO:0008270">
    <property type="term" value="F:zinc ion binding"/>
    <property type="evidence" value="ECO:0007669"/>
    <property type="project" value="InterPro"/>
</dbReference>
<dbReference type="InterPro" id="IPR001138">
    <property type="entry name" value="Zn2Cys6_DnaBD"/>
</dbReference>
<feature type="region of interest" description="Disordered" evidence="11">
    <location>
        <begin position="116"/>
        <end position="151"/>
    </location>
</feature>
<feature type="compositionally biased region" description="Polar residues" evidence="11">
    <location>
        <begin position="122"/>
        <end position="143"/>
    </location>
</feature>
<dbReference type="GO" id="GO:0000981">
    <property type="term" value="F:DNA-binding transcription factor activity, RNA polymerase II-specific"/>
    <property type="evidence" value="ECO:0007669"/>
    <property type="project" value="InterPro"/>
</dbReference>
<evidence type="ECO:0000256" key="3">
    <source>
        <dbReference type="ARBA" id="ARBA00022833"/>
    </source>
</evidence>
<dbReference type="Gene3D" id="4.10.240.10">
    <property type="entry name" value="Zn(2)-C6 fungal-type DNA-binding domain"/>
    <property type="match status" value="1"/>
</dbReference>
<organism evidence="13">
    <name type="scientific">Fusarium oxysporum Fo47</name>
    <dbReference type="NCBI Taxonomy" id="660027"/>
    <lineage>
        <taxon>Eukaryota</taxon>
        <taxon>Fungi</taxon>
        <taxon>Dikarya</taxon>
        <taxon>Ascomycota</taxon>
        <taxon>Pezizomycotina</taxon>
        <taxon>Sordariomycetes</taxon>
        <taxon>Hypocreomycetidae</taxon>
        <taxon>Hypocreales</taxon>
        <taxon>Nectriaceae</taxon>
        <taxon>Fusarium</taxon>
        <taxon>Fusarium oxysporum species complex</taxon>
    </lineage>
</organism>
<dbReference type="PANTHER" id="PTHR31845">
    <property type="entry name" value="FINGER DOMAIN PROTEIN, PUTATIVE-RELATED"/>
    <property type="match status" value="1"/>
</dbReference>
<evidence type="ECO:0000256" key="1">
    <source>
        <dbReference type="ARBA" id="ARBA00004123"/>
    </source>
</evidence>
<evidence type="ECO:0000256" key="8">
    <source>
        <dbReference type="ARBA" id="ARBA00038134"/>
    </source>
</evidence>
<feature type="region of interest" description="Disordered" evidence="11">
    <location>
        <begin position="178"/>
        <end position="251"/>
    </location>
</feature>
<keyword evidence="5" id="KW-0238">DNA-binding</keyword>
<dbReference type="PROSITE" id="PS50048">
    <property type="entry name" value="ZN2_CY6_FUNGAL_2"/>
    <property type="match status" value="1"/>
</dbReference>
<dbReference type="Pfam" id="PF00172">
    <property type="entry name" value="Zn_clus"/>
    <property type="match status" value="1"/>
</dbReference>
<evidence type="ECO:0000259" key="12">
    <source>
        <dbReference type="PROSITE" id="PS50048"/>
    </source>
</evidence>
<dbReference type="EMBL" id="JH717901">
    <property type="protein sequence ID" value="EWZ38809.1"/>
    <property type="molecule type" value="Genomic_DNA"/>
</dbReference>
<dbReference type="InterPro" id="IPR036864">
    <property type="entry name" value="Zn2-C6_fun-type_DNA-bd_sf"/>
</dbReference>
<protein>
    <recommendedName>
        <fullName evidence="9">Transcriptional activator of proteases prtT</fullName>
    </recommendedName>
    <alternativeName>
        <fullName evidence="10">Zn(2)-C6 zinc finger-containing protein prtT</fullName>
    </alternativeName>
</protein>
<keyword evidence="6" id="KW-0804">Transcription</keyword>
<comment type="subcellular location">
    <subcellularLocation>
        <location evidence="1">Nucleus</location>
    </subcellularLocation>
</comment>
<dbReference type="PANTHER" id="PTHR31845:SF34">
    <property type="entry name" value="TRANSCRIPTIONAL ACTIVATOR OF PROTEASES PRTT"/>
    <property type="match status" value="1"/>
</dbReference>
<name>W9K7X7_FUSOX</name>
<reference evidence="13" key="2">
    <citation type="submission" date="2012-06" db="EMBL/GenBank/DDBJ databases">
        <title>Annotation of the Genome Sequence of Fusarium oxysporum Fo47.</title>
        <authorList>
            <consortium name="The Broad Institute Genomics Platform"/>
            <person name="Ma L.-J."/>
            <person name="Corby-Kistler H."/>
            <person name="Broz K."/>
            <person name="Gale L.R."/>
            <person name="Jonkers W."/>
            <person name="O'Donnell K."/>
            <person name="Ploetz R."/>
            <person name="Steinberg C."/>
            <person name="Schwartz D.C."/>
            <person name="VanEtten H."/>
            <person name="Zhou S."/>
            <person name="Young S.K."/>
            <person name="Zeng Q."/>
            <person name="Gargeya S."/>
            <person name="Fitzgerald M."/>
            <person name="Abouelleil A."/>
            <person name="Alvarado L."/>
            <person name="Chapman S.B."/>
            <person name="Gainer-Dewar J."/>
            <person name="Goldberg J."/>
            <person name="Griggs A."/>
            <person name="Gujja S."/>
            <person name="Hansen M."/>
            <person name="Howarth C."/>
            <person name="Imamovic A."/>
            <person name="Ireland A."/>
            <person name="Larimer J."/>
            <person name="McCowan C."/>
            <person name="Murphy C."/>
            <person name="Pearson M."/>
            <person name="Poon T.W."/>
            <person name="Priest M."/>
            <person name="Roberts A."/>
            <person name="Saif S."/>
            <person name="Shea T."/>
            <person name="Sykes S."/>
            <person name="Wortman J."/>
            <person name="Nusbaum C."/>
            <person name="Birren B."/>
        </authorList>
    </citation>
    <scope>NUCLEOTIDE SEQUENCE</scope>
    <source>
        <strain evidence="13">Fo47</strain>
    </source>
</reference>
<feature type="compositionally biased region" description="Polar residues" evidence="11">
    <location>
        <begin position="241"/>
        <end position="251"/>
    </location>
</feature>
<accession>W9K7X7</accession>
<dbReference type="Proteomes" id="UP000030766">
    <property type="component" value="Unassembled WGS sequence"/>
</dbReference>
<evidence type="ECO:0000256" key="2">
    <source>
        <dbReference type="ARBA" id="ARBA00022723"/>
    </source>
</evidence>
<dbReference type="GO" id="GO:0005634">
    <property type="term" value="C:nucleus"/>
    <property type="evidence" value="ECO:0007669"/>
    <property type="project" value="UniProtKB-SubCell"/>
</dbReference>
<dbReference type="CDD" id="cd12148">
    <property type="entry name" value="fungal_TF_MHR"/>
    <property type="match status" value="1"/>
</dbReference>